<accession>A0A1H3U7A6</accession>
<dbReference type="RefSeq" id="WP_074923987.1">
    <property type="nucleotide sequence ID" value="NZ_CP069318.1"/>
</dbReference>
<organism evidence="6 7">
    <name type="scientific">Delftia lacustris</name>
    <dbReference type="NCBI Taxonomy" id="558537"/>
    <lineage>
        <taxon>Bacteria</taxon>
        <taxon>Pseudomonadati</taxon>
        <taxon>Pseudomonadota</taxon>
        <taxon>Betaproteobacteria</taxon>
        <taxon>Burkholderiales</taxon>
        <taxon>Comamonadaceae</taxon>
        <taxon>Delftia</taxon>
    </lineage>
</organism>
<evidence type="ECO:0000256" key="4">
    <source>
        <dbReference type="ARBA" id="ARBA00023163"/>
    </source>
</evidence>
<dbReference type="AlphaFoldDB" id="A0A1H3U7A6"/>
<keyword evidence="2" id="KW-0805">Transcription regulation</keyword>
<dbReference type="InterPro" id="IPR000847">
    <property type="entry name" value="LysR_HTH_N"/>
</dbReference>
<dbReference type="SUPFAM" id="SSF53850">
    <property type="entry name" value="Periplasmic binding protein-like II"/>
    <property type="match status" value="1"/>
</dbReference>
<name>A0A1H3U7A6_9BURK</name>
<dbReference type="PANTHER" id="PTHR30419">
    <property type="entry name" value="HTH-TYPE TRANSCRIPTIONAL REGULATOR YBHD"/>
    <property type="match status" value="1"/>
</dbReference>
<evidence type="ECO:0000313" key="7">
    <source>
        <dbReference type="Proteomes" id="UP000183417"/>
    </source>
</evidence>
<dbReference type="GeneID" id="94689614"/>
<evidence type="ECO:0000256" key="2">
    <source>
        <dbReference type="ARBA" id="ARBA00023015"/>
    </source>
</evidence>
<evidence type="ECO:0000256" key="3">
    <source>
        <dbReference type="ARBA" id="ARBA00023125"/>
    </source>
</evidence>
<evidence type="ECO:0000313" key="6">
    <source>
        <dbReference type="EMBL" id="SDZ57971.1"/>
    </source>
</evidence>
<sequence>MLNKSNFGHIRYLALMPDKPPESAPPVLHRSLLNRLRYKHLHMLVALGSSLNLHRASLSLAMSQPAATRMLREIEDMFGCQLFERLPRGMRPTALGAQLVRFAEASLNSLDRCAEDLAARRQGGYGYLSIGTIMGAAPDLVMTAVARMKAQSPQLRLRIMGDTSDQILRLLDQRRIDLAIARRSPTADSSGYGFEELGNERLLLVVRSGHALARRRKLDWEELVRDWPWILQPATSPARIALDQLLQRLELPAPADIIECSSVYSMQQLVQLTDAVMLLSESALKDYLRMGLVRALPVCIDVPMAPFGILTRTDDAPTQEQQRFIALLRAQARGLARAG</sequence>
<feature type="domain" description="HTH lysR-type" evidence="5">
    <location>
        <begin position="36"/>
        <end position="93"/>
    </location>
</feature>
<dbReference type="InterPro" id="IPR050950">
    <property type="entry name" value="HTH-type_LysR_regulators"/>
</dbReference>
<dbReference type="InterPro" id="IPR005119">
    <property type="entry name" value="LysR_subst-bd"/>
</dbReference>
<keyword evidence="3 6" id="KW-0238">DNA-binding</keyword>
<dbReference type="GO" id="GO:0005829">
    <property type="term" value="C:cytosol"/>
    <property type="evidence" value="ECO:0007669"/>
    <property type="project" value="TreeGrafter"/>
</dbReference>
<keyword evidence="4" id="KW-0804">Transcription</keyword>
<evidence type="ECO:0000259" key="5">
    <source>
        <dbReference type="PROSITE" id="PS50931"/>
    </source>
</evidence>
<dbReference type="Pfam" id="PF03466">
    <property type="entry name" value="LysR_substrate"/>
    <property type="match status" value="1"/>
</dbReference>
<dbReference type="Gene3D" id="1.10.10.10">
    <property type="entry name" value="Winged helix-like DNA-binding domain superfamily/Winged helix DNA-binding domain"/>
    <property type="match status" value="1"/>
</dbReference>
<proteinExistence type="inferred from homology"/>
<dbReference type="InterPro" id="IPR036388">
    <property type="entry name" value="WH-like_DNA-bd_sf"/>
</dbReference>
<dbReference type="Pfam" id="PF00126">
    <property type="entry name" value="HTH_1"/>
    <property type="match status" value="1"/>
</dbReference>
<evidence type="ECO:0000256" key="1">
    <source>
        <dbReference type="ARBA" id="ARBA00009437"/>
    </source>
</evidence>
<dbReference type="Proteomes" id="UP000183417">
    <property type="component" value="Unassembled WGS sequence"/>
</dbReference>
<protein>
    <submittedName>
        <fullName evidence="6">DNA-binding transcriptional regulator, LysR family</fullName>
    </submittedName>
</protein>
<comment type="similarity">
    <text evidence="1">Belongs to the LysR transcriptional regulatory family.</text>
</comment>
<dbReference type="Gene3D" id="3.40.190.10">
    <property type="entry name" value="Periplasmic binding protein-like II"/>
    <property type="match status" value="2"/>
</dbReference>
<dbReference type="GO" id="GO:0003700">
    <property type="term" value="F:DNA-binding transcription factor activity"/>
    <property type="evidence" value="ECO:0007669"/>
    <property type="project" value="InterPro"/>
</dbReference>
<dbReference type="PANTHER" id="PTHR30419:SF8">
    <property type="entry name" value="NITROGEN ASSIMILATION TRANSCRIPTIONAL ACTIVATOR-RELATED"/>
    <property type="match status" value="1"/>
</dbReference>
<gene>
    <name evidence="6" type="ORF">SAMN05421547_13829</name>
</gene>
<dbReference type="GO" id="GO:0003677">
    <property type="term" value="F:DNA binding"/>
    <property type="evidence" value="ECO:0007669"/>
    <property type="project" value="UniProtKB-KW"/>
</dbReference>
<dbReference type="PROSITE" id="PS50931">
    <property type="entry name" value="HTH_LYSR"/>
    <property type="match status" value="1"/>
</dbReference>
<dbReference type="EMBL" id="FNPE01000038">
    <property type="protein sequence ID" value="SDZ57971.1"/>
    <property type="molecule type" value="Genomic_DNA"/>
</dbReference>
<reference evidence="6 7" key="1">
    <citation type="submission" date="2016-10" db="EMBL/GenBank/DDBJ databases">
        <authorList>
            <person name="de Groot N.N."/>
        </authorList>
    </citation>
    <scope>NUCLEOTIDE SEQUENCE [LARGE SCALE GENOMIC DNA]</scope>
    <source>
        <strain evidence="6 7">LMG 24775</strain>
    </source>
</reference>
<dbReference type="InterPro" id="IPR036390">
    <property type="entry name" value="WH_DNA-bd_sf"/>
</dbReference>
<dbReference type="SUPFAM" id="SSF46785">
    <property type="entry name" value="Winged helix' DNA-binding domain"/>
    <property type="match status" value="1"/>
</dbReference>